<dbReference type="PANTHER" id="PTHR40267:SF1">
    <property type="entry name" value="BLR3294 PROTEIN"/>
    <property type="match status" value="1"/>
</dbReference>
<comment type="caution">
    <text evidence="1">The sequence shown here is derived from an EMBL/GenBank/DDBJ whole genome shotgun (WGS) entry which is preliminary data.</text>
</comment>
<dbReference type="PANTHER" id="PTHR40267">
    <property type="entry name" value="BLR3294 PROTEIN"/>
    <property type="match status" value="1"/>
</dbReference>
<dbReference type="InterPro" id="IPR053714">
    <property type="entry name" value="Iso_Racemase_Enz_sf"/>
</dbReference>
<dbReference type="Proteomes" id="UP000275401">
    <property type="component" value="Unassembled WGS sequence"/>
</dbReference>
<dbReference type="EMBL" id="RIBZ01000226">
    <property type="protein sequence ID" value="RNG25085.1"/>
    <property type="molecule type" value="Genomic_DNA"/>
</dbReference>
<sequence length="252" mass="27158">MRKERDMTDCLGPRLKVGVVLPATNTSVQPEMEAMRPEGVTNHTGRMQTEDTSLTGGIEDLVSSYREATHRAIGSLLPCKPDCFVVAFSPEIYWDGPGSQDEVVASMKSASGGLPVTMSPDAFTTALSHYGARRLGVITPYVPAGDDSVSRFFTESGYDVVSMTGLGCSSPERIAHVPEPELREAVKAVDTPDVEAIVQVGTNMAMMRVAAGAEEWLGKPVISNNTVLYWRALRQNGIADRIRGFGSLAAEY</sequence>
<evidence type="ECO:0000313" key="1">
    <source>
        <dbReference type="EMBL" id="RNG25085.1"/>
    </source>
</evidence>
<reference evidence="1 2" key="1">
    <citation type="submission" date="2018-11" db="EMBL/GenBank/DDBJ databases">
        <title>The Potential of Streptomyces as Biocontrol Agents against the Tomato grey mould, Botrytis cinerea (Gray mold) Frontiers in Microbiology.</title>
        <authorList>
            <person name="Li D."/>
        </authorList>
    </citation>
    <scope>NUCLEOTIDE SEQUENCE [LARGE SCALE GENOMIC DNA]</scope>
    <source>
        <strain evidence="1 2">NEAU-LD23</strain>
    </source>
</reference>
<protein>
    <submittedName>
        <fullName evidence="1">Arylmalonate decarboxylase</fullName>
    </submittedName>
</protein>
<dbReference type="InterPro" id="IPR026286">
    <property type="entry name" value="MaiA/AMDase"/>
</dbReference>
<dbReference type="AlphaFoldDB" id="A0A3M8W9A7"/>
<dbReference type="Pfam" id="PF17645">
    <property type="entry name" value="Amdase"/>
    <property type="match status" value="1"/>
</dbReference>
<name>A0A3M8W9A7_9ACTN</name>
<dbReference type="Gene3D" id="3.40.50.12500">
    <property type="match status" value="1"/>
</dbReference>
<dbReference type="PIRSF" id="PIRSF015736">
    <property type="entry name" value="MI"/>
    <property type="match status" value="1"/>
</dbReference>
<organism evidence="1 2">
    <name type="scientific">Streptomyces botrytidirepellens</name>
    <dbReference type="NCBI Taxonomy" id="2486417"/>
    <lineage>
        <taxon>Bacteria</taxon>
        <taxon>Bacillati</taxon>
        <taxon>Actinomycetota</taxon>
        <taxon>Actinomycetes</taxon>
        <taxon>Kitasatosporales</taxon>
        <taxon>Streptomycetaceae</taxon>
        <taxon>Streptomyces</taxon>
    </lineage>
</organism>
<accession>A0A3M8W9A7</accession>
<evidence type="ECO:0000313" key="2">
    <source>
        <dbReference type="Proteomes" id="UP000275401"/>
    </source>
</evidence>
<keyword evidence="2" id="KW-1185">Reference proteome</keyword>
<gene>
    <name evidence="1" type="ORF">EEJ42_16980</name>
</gene>
<proteinExistence type="predicted"/>